<comment type="subcellular location">
    <subcellularLocation>
        <location evidence="1 12">Nucleus</location>
    </subcellularLocation>
</comment>
<evidence type="ECO:0000256" key="12">
    <source>
        <dbReference type="PIRNR" id="PIRNR016570"/>
    </source>
</evidence>
<keyword evidence="5 12" id="KW-0378">Hydrolase</keyword>
<dbReference type="EMBL" id="OZ019902">
    <property type="protein sequence ID" value="CAK9193736.1"/>
    <property type="molecule type" value="Genomic_DNA"/>
</dbReference>
<evidence type="ECO:0000259" key="13">
    <source>
        <dbReference type="SMART" id="SM00559"/>
    </source>
</evidence>
<dbReference type="InterPro" id="IPR014893">
    <property type="entry name" value="Ku_PK_bind"/>
</dbReference>
<dbReference type="PANTHER" id="PTHR12604:SF4">
    <property type="entry name" value="X-RAY REPAIR CROSS-COMPLEMENTING PROTEIN 5"/>
    <property type="match status" value="1"/>
</dbReference>
<proteinExistence type="inferred from homology"/>
<reference evidence="14" key="1">
    <citation type="submission" date="2024-02" db="EMBL/GenBank/DDBJ databases">
        <authorList>
            <consortium name="ELIXIR-Norway"/>
            <consortium name="Elixir Norway"/>
        </authorList>
    </citation>
    <scope>NUCLEOTIDE SEQUENCE</scope>
</reference>
<keyword evidence="6 12" id="KW-0347">Helicase</keyword>
<comment type="catalytic activity">
    <reaction evidence="12">
        <text>ATP + H2O = ADP + phosphate + H(+)</text>
        <dbReference type="Rhea" id="RHEA:13065"/>
        <dbReference type="ChEBI" id="CHEBI:15377"/>
        <dbReference type="ChEBI" id="CHEBI:15378"/>
        <dbReference type="ChEBI" id="CHEBI:30616"/>
        <dbReference type="ChEBI" id="CHEBI:43474"/>
        <dbReference type="ChEBI" id="CHEBI:456216"/>
        <dbReference type="EC" id="3.6.4.12"/>
    </reaction>
</comment>
<evidence type="ECO:0000256" key="8">
    <source>
        <dbReference type="ARBA" id="ARBA00023125"/>
    </source>
</evidence>
<keyword evidence="11 12" id="KW-0539">Nucleus</keyword>
<evidence type="ECO:0000256" key="9">
    <source>
        <dbReference type="ARBA" id="ARBA00023172"/>
    </source>
</evidence>
<evidence type="ECO:0000256" key="3">
    <source>
        <dbReference type="ARBA" id="ARBA00022741"/>
    </source>
</evidence>
<keyword evidence="3 12" id="KW-0547">Nucleotide-binding</keyword>
<dbReference type="SUPFAM" id="SSF53300">
    <property type="entry name" value="vWA-like"/>
    <property type="match status" value="1"/>
</dbReference>
<evidence type="ECO:0000256" key="11">
    <source>
        <dbReference type="ARBA" id="ARBA00023242"/>
    </source>
</evidence>
<dbReference type="Pfam" id="PF08785">
    <property type="entry name" value="Ku_PK_bind"/>
    <property type="match status" value="1"/>
</dbReference>
<keyword evidence="8 12" id="KW-0238">DNA-binding</keyword>
<organism evidence="14 15">
    <name type="scientific">Sphagnum troendelagicum</name>
    <dbReference type="NCBI Taxonomy" id="128251"/>
    <lineage>
        <taxon>Eukaryota</taxon>
        <taxon>Viridiplantae</taxon>
        <taxon>Streptophyta</taxon>
        <taxon>Embryophyta</taxon>
        <taxon>Bryophyta</taxon>
        <taxon>Sphagnophytina</taxon>
        <taxon>Sphagnopsida</taxon>
        <taxon>Sphagnales</taxon>
        <taxon>Sphagnaceae</taxon>
        <taxon>Sphagnum</taxon>
    </lineage>
</organism>
<evidence type="ECO:0000256" key="5">
    <source>
        <dbReference type="ARBA" id="ARBA00022801"/>
    </source>
</evidence>
<dbReference type="SUPFAM" id="SSF100939">
    <property type="entry name" value="SPOC domain-like"/>
    <property type="match status" value="1"/>
</dbReference>
<keyword evidence="9 12" id="KW-0233">DNA recombination</keyword>
<protein>
    <recommendedName>
        <fullName evidence="12">ATP-dependent DNA helicase 2 subunit KU80</fullName>
        <ecNumber evidence="12">3.6.4.12</ecNumber>
    </recommendedName>
</protein>
<dbReference type="Gene3D" id="1.25.40.240">
    <property type="entry name" value="Ku, C-terminal domain"/>
    <property type="match status" value="1"/>
</dbReference>
<comment type="function">
    <text evidence="12">Single-stranded DNA-dependent ATP-dependent helicase.</text>
</comment>
<keyword evidence="4 12" id="KW-0227">DNA damage</keyword>
<keyword evidence="15" id="KW-1185">Reference proteome</keyword>
<evidence type="ECO:0000256" key="1">
    <source>
        <dbReference type="ARBA" id="ARBA00004123"/>
    </source>
</evidence>
<comment type="similarity">
    <text evidence="2 12">Belongs to the ku80 family.</text>
</comment>
<evidence type="ECO:0000256" key="4">
    <source>
        <dbReference type="ARBA" id="ARBA00022763"/>
    </source>
</evidence>
<evidence type="ECO:0000256" key="7">
    <source>
        <dbReference type="ARBA" id="ARBA00022840"/>
    </source>
</evidence>
<evidence type="ECO:0000313" key="14">
    <source>
        <dbReference type="EMBL" id="CAK9193736.1"/>
    </source>
</evidence>
<dbReference type="InterPro" id="IPR024193">
    <property type="entry name" value="Ku80"/>
</dbReference>
<dbReference type="InterPro" id="IPR036465">
    <property type="entry name" value="vWFA_dom_sf"/>
</dbReference>
<name>A0ABP0TDE7_9BRYO</name>
<dbReference type="Pfam" id="PF02735">
    <property type="entry name" value="Ku"/>
    <property type="match status" value="1"/>
</dbReference>
<accession>A0ABP0TDE7</accession>
<dbReference type="PIRSF" id="PIRSF016570">
    <property type="entry name" value="Ku80"/>
    <property type="match status" value="1"/>
</dbReference>
<dbReference type="Proteomes" id="UP001497512">
    <property type="component" value="Chromosome 10"/>
</dbReference>
<keyword evidence="7 12" id="KW-0067">ATP-binding</keyword>
<dbReference type="EC" id="3.6.4.12" evidence="12"/>
<dbReference type="InterPro" id="IPR006164">
    <property type="entry name" value="DNA_bd_Ku70/Ku80"/>
</dbReference>
<dbReference type="InterPro" id="IPR036494">
    <property type="entry name" value="Ku_C_sf"/>
</dbReference>
<gene>
    <name evidence="14" type="ORF">CSSPTR1EN2_LOCUS2175</name>
</gene>
<dbReference type="Gene3D" id="3.40.50.410">
    <property type="entry name" value="von Willebrand factor, type A domain"/>
    <property type="match status" value="1"/>
</dbReference>
<dbReference type="Gene3D" id="1.10.1600.10">
    <property type="match status" value="1"/>
</dbReference>
<evidence type="ECO:0000256" key="6">
    <source>
        <dbReference type="ARBA" id="ARBA00022806"/>
    </source>
</evidence>
<evidence type="ECO:0000256" key="2">
    <source>
        <dbReference type="ARBA" id="ARBA00007726"/>
    </source>
</evidence>
<evidence type="ECO:0000256" key="10">
    <source>
        <dbReference type="ARBA" id="ARBA00023204"/>
    </source>
</evidence>
<sequence length="712" mass="79895">MPPIEETLVVLLDASVIMRPHLHVALQSLMSATGVVVQLMFNKADEVGLVFFGVADTKNDLNKELGGYENVVVSRPIAIVDEDLSKCLEDVPEGTVASDFLDAIVVGIDMIVKKLAQGKKGNIRLSLITTTENSIRDPDTGTVEEQVDNIAKQMSEQCIKLEATIVRIGQQTAFLDSKTQQKNEALLRRFESQAQAEVSIMESSMSLLGAMKPRNVTPTTLYRGDLELTPSMTVKVWVYKKTAQEKFPTLKKFSDNAPASDVHATREVKMDTDYKSVDNPDISVPPEQRTKAYRYGRNYVPISTELMETLKFKTEKGLKLIGFVPVSAMRRHYYMKEANMFVPEPGHTKSILAVSALARAMDASHQVALVRCVWRQGQNNVVLGVLTPYVATQLNRADGFYFNVIPFADDIREYPFTSFNTLPEALQPSEVQQKAADNLVHMLDLAPAENREMLQPDGTMNPILQRYYNFLHARALNSEADVPPIDEALHSIVEPDPELLSENSFAIQQFCTQFPLTPNFQKEKGRKRFWRERVKDEEAPLEIKDEAAMDVGPISFSSLVSKQVEEVGITNPVQDFEVLLARRDSSEWVPKALQGMKKIIDDLLDSAYSGNTYEKVLSCLCALRSGCVVQQEPLEFNIFLRKLATKCQGKRLNDFWERVVREMITLISRDEAPDSDVGSEEAAAFLTSQREALQEEPQDEIDEMELLLGEAI</sequence>
<keyword evidence="10 12" id="KW-0234">DNA repair</keyword>
<dbReference type="InterPro" id="IPR016194">
    <property type="entry name" value="SPOC-like_C_dom_sf"/>
</dbReference>
<feature type="domain" description="Ku" evidence="13">
    <location>
        <begin position="281"/>
        <end position="422"/>
    </location>
</feature>
<dbReference type="CDD" id="cd00873">
    <property type="entry name" value="KU80"/>
    <property type="match status" value="1"/>
</dbReference>
<dbReference type="SMART" id="SM00559">
    <property type="entry name" value="Ku78"/>
    <property type="match status" value="1"/>
</dbReference>
<evidence type="ECO:0000313" key="15">
    <source>
        <dbReference type="Proteomes" id="UP001497512"/>
    </source>
</evidence>
<dbReference type="PANTHER" id="PTHR12604">
    <property type="entry name" value="KU AUTOANTIGEN DNA HELICASE"/>
    <property type="match status" value="1"/>
</dbReference>
<dbReference type="Gene3D" id="2.40.290.10">
    <property type="match status" value="1"/>
</dbReference>
<dbReference type="SUPFAM" id="SSF101420">
    <property type="entry name" value="C-terminal domain of Ku80"/>
    <property type="match status" value="1"/>
</dbReference>